<dbReference type="AlphaFoldDB" id="A0A9P7ZY35"/>
<gene>
    <name evidence="2" type="ORF">KVV02_005403</name>
</gene>
<reference evidence="2" key="1">
    <citation type="submission" date="2021-07" db="EMBL/GenBank/DDBJ databases">
        <title>Draft genome of Mortierella alpina, strain LL118, isolated from an aspen leaf litter sample.</title>
        <authorList>
            <person name="Yang S."/>
            <person name="Vinatzer B.A."/>
        </authorList>
    </citation>
    <scope>NUCLEOTIDE SEQUENCE</scope>
    <source>
        <strain evidence="2">LL118</strain>
    </source>
</reference>
<organism evidence="2 3">
    <name type="scientific">Mortierella alpina</name>
    <name type="common">Oleaginous fungus</name>
    <name type="synonym">Mortierella renispora</name>
    <dbReference type="NCBI Taxonomy" id="64518"/>
    <lineage>
        <taxon>Eukaryota</taxon>
        <taxon>Fungi</taxon>
        <taxon>Fungi incertae sedis</taxon>
        <taxon>Mucoromycota</taxon>
        <taxon>Mortierellomycotina</taxon>
        <taxon>Mortierellomycetes</taxon>
        <taxon>Mortierellales</taxon>
        <taxon>Mortierellaceae</taxon>
        <taxon>Mortierella</taxon>
    </lineage>
</organism>
<keyword evidence="1" id="KW-0732">Signal</keyword>
<evidence type="ECO:0000256" key="1">
    <source>
        <dbReference type="SAM" id="SignalP"/>
    </source>
</evidence>
<evidence type="ECO:0000313" key="3">
    <source>
        <dbReference type="Proteomes" id="UP000717515"/>
    </source>
</evidence>
<name>A0A9P7ZY35_MORAP</name>
<evidence type="ECO:0000313" key="2">
    <source>
        <dbReference type="EMBL" id="KAG9320793.1"/>
    </source>
</evidence>
<comment type="caution">
    <text evidence="2">The sequence shown here is derived from an EMBL/GenBank/DDBJ whole genome shotgun (WGS) entry which is preliminary data.</text>
</comment>
<proteinExistence type="predicted"/>
<sequence length="97" mass="10774">MKIAFVTLAAILSVAMAAPPAMPPVDRKNEIKCEVNAFKPSWPKLTACCNNSMGRSKLEKDGKKVELECRLPWGKLVGFKKCVNDLNYSSIIDCERD</sequence>
<dbReference type="EMBL" id="JAIFTL010000257">
    <property type="protein sequence ID" value="KAG9320793.1"/>
    <property type="molecule type" value="Genomic_DNA"/>
</dbReference>
<dbReference type="Proteomes" id="UP000717515">
    <property type="component" value="Unassembled WGS sequence"/>
</dbReference>
<accession>A0A9P7ZY35</accession>
<feature type="signal peptide" evidence="1">
    <location>
        <begin position="1"/>
        <end position="17"/>
    </location>
</feature>
<protein>
    <submittedName>
        <fullName evidence="2">Uncharacterized protein</fullName>
    </submittedName>
</protein>
<feature type="chain" id="PRO_5040284273" evidence="1">
    <location>
        <begin position="18"/>
        <end position="97"/>
    </location>
</feature>